<keyword evidence="1" id="KW-0732">Signal</keyword>
<dbReference type="RefSeq" id="WP_185001333.1">
    <property type="nucleotide sequence ID" value="NZ_BAAAUI010000006.1"/>
</dbReference>
<dbReference type="EMBL" id="JACHMH010000001">
    <property type="protein sequence ID" value="MBB4675352.1"/>
    <property type="molecule type" value="Genomic_DNA"/>
</dbReference>
<proteinExistence type="predicted"/>
<dbReference type="InterPro" id="IPR006311">
    <property type="entry name" value="TAT_signal"/>
</dbReference>
<dbReference type="PROSITE" id="PS51318">
    <property type="entry name" value="TAT"/>
    <property type="match status" value="1"/>
</dbReference>
<dbReference type="Proteomes" id="UP000533598">
    <property type="component" value="Unassembled WGS sequence"/>
</dbReference>
<gene>
    <name evidence="2" type="ORF">HNR67_001470</name>
</gene>
<organism evidence="2 3">
    <name type="scientific">Crossiella cryophila</name>
    <dbReference type="NCBI Taxonomy" id="43355"/>
    <lineage>
        <taxon>Bacteria</taxon>
        <taxon>Bacillati</taxon>
        <taxon>Actinomycetota</taxon>
        <taxon>Actinomycetes</taxon>
        <taxon>Pseudonocardiales</taxon>
        <taxon>Pseudonocardiaceae</taxon>
        <taxon>Crossiella</taxon>
    </lineage>
</organism>
<sequence length="46" mass="4715">MNTVHNGLRRHLLALALGALLAAGATLAYPAAAEPQPTPVAEPLSR</sequence>
<dbReference type="AlphaFoldDB" id="A0A7W7FRP5"/>
<feature type="signal peptide" evidence="1">
    <location>
        <begin position="1"/>
        <end position="28"/>
    </location>
</feature>
<evidence type="ECO:0000313" key="3">
    <source>
        <dbReference type="Proteomes" id="UP000533598"/>
    </source>
</evidence>
<evidence type="ECO:0000313" key="2">
    <source>
        <dbReference type="EMBL" id="MBB4675352.1"/>
    </source>
</evidence>
<evidence type="ECO:0000256" key="1">
    <source>
        <dbReference type="SAM" id="SignalP"/>
    </source>
</evidence>
<feature type="chain" id="PRO_5039541153" evidence="1">
    <location>
        <begin position="29"/>
        <end position="46"/>
    </location>
</feature>
<protein>
    <submittedName>
        <fullName evidence="2">Uncharacterized protein</fullName>
    </submittedName>
</protein>
<reference evidence="2 3" key="1">
    <citation type="submission" date="2020-08" db="EMBL/GenBank/DDBJ databases">
        <title>Sequencing the genomes of 1000 actinobacteria strains.</title>
        <authorList>
            <person name="Klenk H.-P."/>
        </authorList>
    </citation>
    <scope>NUCLEOTIDE SEQUENCE [LARGE SCALE GENOMIC DNA]</scope>
    <source>
        <strain evidence="2 3">DSM 44230</strain>
    </source>
</reference>
<comment type="caution">
    <text evidence="2">The sequence shown here is derived from an EMBL/GenBank/DDBJ whole genome shotgun (WGS) entry which is preliminary data.</text>
</comment>
<keyword evidence="3" id="KW-1185">Reference proteome</keyword>
<name>A0A7W7FRP5_9PSEU</name>
<accession>A0A7W7FRP5</accession>